<dbReference type="GO" id="GO:0005634">
    <property type="term" value="C:nucleus"/>
    <property type="evidence" value="ECO:0007669"/>
    <property type="project" value="UniProtKB-SubCell"/>
</dbReference>
<accession>A0A9P5JZU8</accession>
<dbReference type="Pfam" id="PF13934">
    <property type="entry name" value="ELYS"/>
    <property type="match status" value="1"/>
</dbReference>
<name>A0A9P5JZU8_9AGAM</name>
<dbReference type="InterPro" id="IPR025151">
    <property type="entry name" value="ELYS_dom"/>
</dbReference>
<protein>
    <submittedName>
        <fullName evidence="5">Nuclear pore complex assembly-domain-containing protein</fullName>
    </submittedName>
</protein>
<comment type="subcellular location">
    <subcellularLocation>
        <location evidence="1">Nucleus</location>
    </subcellularLocation>
</comment>
<organism evidence="5 6">
    <name type="scientific">Russula ochroleuca</name>
    <dbReference type="NCBI Taxonomy" id="152965"/>
    <lineage>
        <taxon>Eukaryota</taxon>
        <taxon>Fungi</taxon>
        <taxon>Dikarya</taxon>
        <taxon>Basidiomycota</taxon>
        <taxon>Agaricomycotina</taxon>
        <taxon>Agaricomycetes</taxon>
        <taxon>Russulales</taxon>
        <taxon>Russulaceae</taxon>
        <taxon>Russula</taxon>
    </lineage>
</organism>
<keyword evidence="2" id="KW-0539">Nucleus</keyword>
<comment type="caution">
    <text evidence="5">The sequence shown here is derived from an EMBL/GenBank/DDBJ whole genome shotgun (WGS) entry which is preliminary data.</text>
</comment>
<evidence type="ECO:0000256" key="2">
    <source>
        <dbReference type="ARBA" id="ARBA00023242"/>
    </source>
</evidence>
<evidence type="ECO:0000256" key="1">
    <source>
        <dbReference type="ARBA" id="ARBA00004123"/>
    </source>
</evidence>
<feature type="compositionally biased region" description="Polar residues" evidence="3">
    <location>
        <begin position="450"/>
        <end position="462"/>
    </location>
</feature>
<gene>
    <name evidence="5" type="ORF">DFH94DRAFT_673335</name>
</gene>
<keyword evidence="6" id="KW-1185">Reference proteome</keyword>
<reference evidence="5" key="2">
    <citation type="journal article" date="2020" name="Nat. Commun.">
        <title>Large-scale genome sequencing of mycorrhizal fungi provides insights into the early evolution of symbiotic traits.</title>
        <authorList>
            <person name="Miyauchi S."/>
            <person name="Kiss E."/>
            <person name="Kuo A."/>
            <person name="Drula E."/>
            <person name="Kohler A."/>
            <person name="Sanchez-Garcia M."/>
            <person name="Morin E."/>
            <person name="Andreopoulos B."/>
            <person name="Barry K.W."/>
            <person name="Bonito G."/>
            <person name="Buee M."/>
            <person name="Carver A."/>
            <person name="Chen C."/>
            <person name="Cichocki N."/>
            <person name="Clum A."/>
            <person name="Culley D."/>
            <person name="Crous P.W."/>
            <person name="Fauchery L."/>
            <person name="Girlanda M."/>
            <person name="Hayes R.D."/>
            <person name="Keri Z."/>
            <person name="LaButti K."/>
            <person name="Lipzen A."/>
            <person name="Lombard V."/>
            <person name="Magnuson J."/>
            <person name="Maillard F."/>
            <person name="Murat C."/>
            <person name="Nolan M."/>
            <person name="Ohm R.A."/>
            <person name="Pangilinan J."/>
            <person name="Pereira M.F."/>
            <person name="Perotto S."/>
            <person name="Peter M."/>
            <person name="Pfister S."/>
            <person name="Riley R."/>
            <person name="Sitrit Y."/>
            <person name="Stielow J.B."/>
            <person name="Szollosi G."/>
            <person name="Zifcakova L."/>
            <person name="Stursova M."/>
            <person name="Spatafora J.W."/>
            <person name="Tedersoo L."/>
            <person name="Vaario L.M."/>
            <person name="Yamada A."/>
            <person name="Yan M."/>
            <person name="Wang P."/>
            <person name="Xu J."/>
            <person name="Bruns T."/>
            <person name="Baldrian P."/>
            <person name="Vilgalys R."/>
            <person name="Dunand C."/>
            <person name="Henrissat B."/>
            <person name="Grigoriev I.V."/>
            <person name="Hibbett D."/>
            <person name="Nagy L.G."/>
            <person name="Martin F.M."/>
        </authorList>
    </citation>
    <scope>NUCLEOTIDE SEQUENCE</scope>
    <source>
        <strain evidence="5">Prilba</strain>
    </source>
</reference>
<dbReference type="OrthoDB" id="20729at2759"/>
<dbReference type="AlphaFoldDB" id="A0A9P5JZU8"/>
<proteinExistence type="predicted"/>
<sequence length="574" mass="63892">MDIPPDLISLFDLSSDGFPWRAPRPHQIENRRAQLSDLLIFDILLSSGGIRQPDTLWPPTDPETLRRLLDAIEDSAYDALKKDCLIYFLLKWHQDGREERFREDKCIPPQFAMLSDAYWHLDSGIHVERAVSLLCDVRLNRDYASKIIQAISLSDNSTRLLLQYLRTAKPMLTEPDDMDTYILALAEDGLACAWQYQRSFPDKSEIRTRLTRKVLEWCFTPKPRPEHLKQLITFPLSPFEQSLLHGFALEPPASLPASSVPVLQDLVCVRLVQSGQYVEAIKLDQQFASTRLGRGTQASQAAERRRKMIGDVIAALPSIERQEIEERIQAVAQRKPGTAQTKSTPVDLNMSWEEIPPLPRALPVTSGAPRFILGRPTFGHNQPKVVPGPMIEAPPTQPVGPLIAPAYTRGIDSVVPPGLNGAAHVRNSAPTLSLPSSRAGPRVGLVGPGPQTSKPFLNSSGSGYRPSPLFPSHASREMRHPIANQTVLYSQKPIPSEESRAEVSSLQKDVVSQPGAETRLDSEDRHEDYSRAPEPIPVTEFSESVFSGSRPGLARTQGKPQNRCFPEHSVLNVR</sequence>
<evidence type="ECO:0000256" key="3">
    <source>
        <dbReference type="SAM" id="MobiDB-lite"/>
    </source>
</evidence>
<feature type="region of interest" description="Disordered" evidence="3">
    <location>
        <begin position="487"/>
        <end position="574"/>
    </location>
</feature>
<feature type="compositionally biased region" description="Basic and acidic residues" evidence="3">
    <location>
        <begin position="518"/>
        <end position="531"/>
    </location>
</feature>
<evidence type="ECO:0000313" key="6">
    <source>
        <dbReference type="Proteomes" id="UP000759537"/>
    </source>
</evidence>
<feature type="domain" description="ELYS-like" evidence="4">
    <location>
        <begin position="39"/>
        <end position="250"/>
    </location>
</feature>
<reference evidence="5" key="1">
    <citation type="submission" date="2019-10" db="EMBL/GenBank/DDBJ databases">
        <authorList>
            <consortium name="DOE Joint Genome Institute"/>
            <person name="Kuo A."/>
            <person name="Miyauchi S."/>
            <person name="Kiss E."/>
            <person name="Drula E."/>
            <person name="Kohler A."/>
            <person name="Sanchez-Garcia M."/>
            <person name="Andreopoulos B."/>
            <person name="Barry K.W."/>
            <person name="Bonito G."/>
            <person name="Buee M."/>
            <person name="Carver A."/>
            <person name="Chen C."/>
            <person name="Cichocki N."/>
            <person name="Clum A."/>
            <person name="Culley D."/>
            <person name="Crous P.W."/>
            <person name="Fauchery L."/>
            <person name="Girlanda M."/>
            <person name="Hayes R."/>
            <person name="Keri Z."/>
            <person name="LaButti K."/>
            <person name="Lipzen A."/>
            <person name="Lombard V."/>
            <person name="Magnuson J."/>
            <person name="Maillard F."/>
            <person name="Morin E."/>
            <person name="Murat C."/>
            <person name="Nolan M."/>
            <person name="Ohm R."/>
            <person name="Pangilinan J."/>
            <person name="Pereira M."/>
            <person name="Perotto S."/>
            <person name="Peter M."/>
            <person name="Riley R."/>
            <person name="Sitrit Y."/>
            <person name="Stielow B."/>
            <person name="Szollosi G."/>
            <person name="Zifcakova L."/>
            <person name="Stursova M."/>
            <person name="Spatafora J.W."/>
            <person name="Tedersoo L."/>
            <person name="Vaario L.-M."/>
            <person name="Yamada A."/>
            <person name="Yan M."/>
            <person name="Wang P."/>
            <person name="Xu J."/>
            <person name="Bruns T."/>
            <person name="Baldrian P."/>
            <person name="Vilgalys R."/>
            <person name="Henrissat B."/>
            <person name="Grigoriev I.V."/>
            <person name="Hibbett D."/>
            <person name="Nagy L.G."/>
            <person name="Martin F.M."/>
        </authorList>
    </citation>
    <scope>NUCLEOTIDE SEQUENCE</scope>
    <source>
        <strain evidence="5">Prilba</strain>
    </source>
</reference>
<dbReference type="EMBL" id="WHVB01000017">
    <property type="protein sequence ID" value="KAF8474507.1"/>
    <property type="molecule type" value="Genomic_DNA"/>
</dbReference>
<dbReference type="Proteomes" id="UP000759537">
    <property type="component" value="Unassembled WGS sequence"/>
</dbReference>
<feature type="region of interest" description="Disordered" evidence="3">
    <location>
        <begin position="430"/>
        <end position="474"/>
    </location>
</feature>
<evidence type="ECO:0000259" key="4">
    <source>
        <dbReference type="Pfam" id="PF13934"/>
    </source>
</evidence>
<evidence type="ECO:0000313" key="5">
    <source>
        <dbReference type="EMBL" id="KAF8474507.1"/>
    </source>
</evidence>